<dbReference type="GO" id="GO:0016740">
    <property type="term" value="F:transferase activity"/>
    <property type="evidence" value="ECO:0007669"/>
    <property type="project" value="UniProtKB-KW"/>
</dbReference>
<sequence>MKNPYFSSRPGSVENAEGKTVDEILTETGLNTGNLMFFSASRRVVKHDKPSAGMGFDPNYVREHHDGIIIPAANWLTGRRDLGGLAALIERANLPTVILGLGAQSFDSAIPELLPGTQRFLKVVSERCKYLSVRGAFTADVVASAGVTNVTVTGCPSLLWRVDGPPRVEKVEGPISRVSISGTRYDDEPNMFNPKAKSHIGLMMMRLAMANGYDYVAQTERQDMQFARGELTAETAPEALDYLAQVYGSEDKGAVVDYLKANLKIFTDVGAWTDYASTVQFAIGTRLHGVIATLLAGTPAMLVTHDTRTVEMANQAGIPNVSARKLLKDGVDVQELYDQASFDTFNRKQVHYYNRFVRFFQGNNVETNLGAEIPVD</sequence>
<feature type="domain" description="Polysaccharide pyruvyl transferase" evidence="1">
    <location>
        <begin position="59"/>
        <end position="306"/>
    </location>
</feature>
<keyword evidence="3" id="KW-1185">Reference proteome</keyword>
<proteinExistence type="predicted"/>
<reference evidence="3" key="1">
    <citation type="journal article" date="2019" name="Int. J. Syst. Evol. Microbiol.">
        <title>The Global Catalogue of Microorganisms (GCM) 10K type strain sequencing project: providing services to taxonomists for standard genome sequencing and annotation.</title>
        <authorList>
            <consortium name="The Broad Institute Genomics Platform"/>
            <consortium name="The Broad Institute Genome Sequencing Center for Infectious Disease"/>
            <person name="Wu L."/>
            <person name="Ma J."/>
        </authorList>
    </citation>
    <scope>NUCLEOTIDE SEQUENCE [LARGE SCALE GENOMIC DNA]</scope>
    <source>
        <strain evidence="3">CCM 7491</strain>
    </source>
</reference>
<evidence type="ECO:0000313" key="2">
    <source>
        <dbReference type="EMBL" id="MFC3440449.1"/>
    </source>
</evidence>
<keyword evidence="2" id="KW-0808">Transferase</keyword>
<dbReference type="EMBL" id="JBHRVU010000004">
    <property type="protein sequence ID" value="MFC3440449.1"/>
    <property type="molecule type" value="Genomic_DNA"/>
</dbReference>
<evidence type="ECO:0000259" key="1">
    <source>
        <dbReference type="Pfam" id="PF04230"/>
    </source>
</evidence>
<comment type="caution">
    <text evidence="2">The sequence shown here is derived from an EMBL/GenBank/DDBJ whole genome shotgun (WGS) entry which is preliminary data.</text>
</comment>
<dbReference type="Proteomes" id="UP001595681">
    <property type="component" value="Unassembled WGS sequence"/>
</dbReference>
<accession>A0ABV7NAC6</accession>
<dbReference type="InterPro" id="IPR007345">
    <property type="entry name" value="Polysacch_pyruvyl_Trfase"/>
</dbReference>
<dbReference type="RefSeq" id="WP_380793479.1">
    <property type="nucleotide sequence ID" value="NZ_JBHRVU010000004.1"/>
</dbReference>
<gene>
    <name evidence="2" type="ORF">ACFOKF_04405</name>
</gene>
<protein>
    <submittedName>
        <fullName evidence="2">Polysaccharide pyruvyl transferase family protein</fullName>
    </submittedName>
</protein>
<dbReference type="Pfam" id="PF04230">
    <property type="entry name" value="PS_pyruv_trans"/>
    <property type="match status" value="1"/>
</dbReference>
<name>A0ABV7NAC6_9SPHN</name>
<organism evidence="2 3">
    <name type="scientific">Sphingobium rhizovicinum</name>
    <dbReference type="NCBI Taxonomy" id="432308"/>
    <lineage>
        <taxon>Bacteria</taxon>
        <taxon>Pseudomonadati</taxon>
        <taxon>Pseudomonadota</taxon>
        <taxon>Alphaproteobacteria</taxon>
        <taxon>Sphingomonadales</taxon>
        <taxon>Sphingomonadaceae</taxon>
        <taxon>Sphingobium</taxon>
    </lineage>
</organism>
<evidence type="ECO:0000313" key="3">
    <source>
        <dbReference type="Proteomes" id="UP001595681"/>
    </source>
</evidence>